<protein>
    <recommendedName>
        <fullName evidence="5">Lipoprotein</fullName>
    </recommendedName>
</protein>
<feature type="signal peptide" evidence="2">
    <location>
        <begin position="1"/>
        <end position="27"/>
    </location>
</feature>
<accession>A0A841GZA3</accession>
<dbReference type="Proteomes" id="UP000582837">
    <property type="component" value="Unassembled WGS sequence"/>
</dbReference>
<comment type="caution">
    <text evidence="3">The sequence shown here is derived from an EMBL/GenBank/DDBJ whole genome shotgun (WGS) entry which is preliminary data.</text>
</comment>
<dbReference type="EMBL" id="JACHIA010000006">
    <property type="protein sequence ID" value="MBB6071083.1"/>
    <property type="molecule type" value="Genomic_DNA"/>
</dbReference>
<dbReference type="AlphaFoldDB" id="A0A841GZA3"/>
<evidence type="ECO:0000256" key="1">
    <source>
        <dbReference type="SAM" id="MobiDB-lite"/>
    </source>
</evidence>
<feature type="chain" id="PRO_5033003948" description="Lipoprotein" evidence="2">
    <location>
        <begin position="28"/>
        <end position="64"/>
    </location>
</feature>
<proteinExistence type="predicted"/>
<evidence type="ECO:0000313" key="4">
    <source>
        <dbReference type="Proteomes" id="UP000582837"/>
    </source>
</evidence>
<organism evidence="3 4">
    <name type="scientific">Longimicrobium terrae</name>
    <dbReference type="NCBI Taxonomy" id="1639882"/>
    <lineage>
        <taxon>Bacteria</taxon>
        <taxon>Pseudomonadati</taxon>
        <taxon>Gemmatimonadota</taxon>
        <taxon>Longimicrobiia</taxon>
        <taxon>Longimicrobiales</taxon>
        <taxon>Longimicrobiaceae</taxon>
        <taxon>Longimicrobium</taxon>
    </lineage>
</organism>
<keyword evidence="2" id="KW-0732">Signal</keyword>
<gene>
    <name evidence="3" type="ORF">HNQ61_002705</name>
</gene>
<evidence type="ECO:0000256" key="2">
    <source>
        <dbReference type="SAM" id="SignalP"/>
    </source>
</evidence>
<feature type="region of interest" description="Disordered" evidence="1">
    <location>
        <begin position="45"/>
        <end position="64"/>
    </location>
</feature>
<name>A0A841GZA3_9BACT</name>
<keyword evidence="4" id="KW-1185">Reference proteome</keyword>
<feature type="compositionally biased region" description="Gly residues" evidence="1">
    <location>
        <begin position="55"/>
        <end position="64"/>
    </location>
</feature>
<evidence type="ECO:0008006" key="5">
    <source>
        <dbReference type="Google" id="ProtNLM"/>
    </source>
</evidence>
<reference evidence="3 4" key="1">
    <citation type="submission" date="2020-08" db="EMBL/GenBank/DDBJ databases">
        <title>Genomic Encyclopedia of Type Strains, Phase IV (KMG-IV): sequencing the most valuable type-strain genomes for metagenomic binning, comparative biology and taxonomic classification.</title>
        <authorList>
            <person name="Goeker M."/>
        </authorList>
    </citation>
    <scope>NUCLEOTIDE SEQUENCE [LARGE SCALE GENOMIC DNA]</scope>
    <source>
        <strain evidence="3 4">DSM 29007</strain>
    </source>
</reference>
<dbReference type="RefSeq" id="WP_170033602.1">
    <property type="nucleotide sequence ID" value="NZ_JABDTL010000001.1"/>
</dbReference>
<evidence type="ECO:0000313" key="3">
    <source>
        <dbReference type="EMBL" id="MBB6071083.1"/>
    </source>
</evidence>
<dbReference type="PROSITE" id="PS51257">
    <property type="entry name" value="PROKAR_LIPOPROTEIN"/>
    <property type="match status" value="1"/>
</dbReference>
<sequence length="64" mass="6206">MKIRAALSLLAVAVTVSLGACSGSVTAPEVRPDARVALDSVAPLLDNTAGDSTGRTGGPIGSGN</sequence>